<sequence>MNAETPAARRGIQSIGVGFRLVRALIDARGPLPLKQLAAAADMTASKAHPYLASFVQLGLLTQSEADGRYALGPTAMELGLAAIDQNDVVALAEEPMEALRAETGETAYLTVWGNRGPCIVRRLEGSRETPLSIRVGYVLPLTTSATGRTFLAHLPPVLTRRLREEERDRLPLARGIDPAALDAVLDEIRDRHVASTRNQVFEGFGAVAAPVFNHEGKLAAALSMVCPQSALDLRPDGPLLTALHRATGDLSRRLGWRTP</sequence>
<dbReference type="InterPro" id="IPR029016">
    <property type="entry name" value="GAF-like_dom_sf"/>
</dbReference>
<dbReference type="PANTHER" id="PTHR30136">
    <property type="entry name" value="HELIX-TURN-HELIX TRANSCRIPTIONAL REGULATOR, ICLR FAMILY"/>
    <property type="match status" value="1"/>
</dbReference>
<protein>
    <submittedName>
        <fullName evidence="6">IclR family transcriptional regulator</fullName>
    </submittedName>
</protein>
<dbReference type="InterPro" id="IPR036388">
    <property type="entry name" value="WH-like_DNA-bd_sf"/>
</dbReference>
<dbReference type="InterPro" id="IPR036390">
    <property type="entry name" value="WH_DNA-bd_sf"/>
</dbReference>
<gene>
    <name evidence="6" type="ORF">ACFOOQ_08000</name>
</gene>
<dbReference type="Pfam" id="PF09339">
    <property type="entry name" value="HTH_IclR"/>
    <property type="match status" value="1"/>
</dbReference>
<keyword evidence="7" id="KW-1185">Reference proteome</keyword>
<comment type="caution">
    <text evidence="6">The sequence shown here is derived from an EMBL/GenBank/DDBJ whole genome shotgun (WGS) entry which is preliminary data.</text>
</comment>
<dbReference type="SMART" id="SM00346">
    <property type="entry name" value="HTH_ICLR"/>
    <property type="match status" value="1"/>
</dbReference>
<keyword evidence="2" id="KW-0238">DNA-binding</keyword>
<dbReference type="InterPro" id="IPR014757">
    <property type="entry name" value="Tscrpt_reg_IclR_C"/>
</dbReference>
<accession>A0ABV7VFS8</accession>
<feature type="domain" description="HTH iclR-type" evidence="4">
    <location>
        <begin position="12"/>
        <end position="74"/>
    </location>
</feature>
<evidence type="ECO:0000259" key="5">
    <source>
        <dbReference type="PROSITE" id="PS51078"/>
    </source>
</evidence>
<dbReference type="PANTHER" id="PTHR30136:SF8">
    <property type="entry name" value="TRANSCRIPTIONAL REGULATORY PROTEIN"/>
    <property type="match status" value="1"/>
</dbReference>
<dbReference type="SUPFAM" id="SSF55781">
    <property type="entry name" value="GAF domain-like"/>
    <property type="match status" value="1"/>
</dbReference>
<evidence type="ECO:0000259" key="4">
    <source>
        <dbReference type="PROSITE" id="PS51077"/>
    </source>
</evidence>
<dbReference type="Proteomes" id="UP001595711">
    <property type="component" value="Unassembled WGS sequence"/>
</dbReference>
<feature type="domain" description="IclR-ED" evidence="5">
    <location>
        <begin position="75"/>
        <end position="257"/>
    </location>
</feature>
<dbReference type="SUPFAM" id="SSF46785">
    <property type="entry name" value="Winged helix' DNA-binding domain"/>
    <property type="match status" value="1"/>
</dbReference>
<dbReference type="PROSITE" id="PS51078">
    <property type="entry name" value="ICLR_ED"/>
    <property type="match status" value="1"/>
</dbReference>
<name>A0ABV7VFS8_9PROT</name>
<evidence type="ECO:0000313" key="7">
    <source>
        <dbReference type="Proteomes" id="UP001595711"/>
    </source>
</evidence>
<dbReference type="Gene3D" id="3.30.450.40">
    <property type="match status" value="1"/>
</dbReference>
<reference evidence="7" key="1">
    <citation type="journal article" date="2019" name="Int. J. Syst. Evol. Microbiol.">
        <title>The Global Catalogue of Microorganisms (GCM) 10K type strain sequencing project: providing services to taxonomists for standard genome sequencing and annotation.</title>
        <authorList>
            <consortium name="The Broad Institute Genomics Platform"/>
            <consortium name="The Broad Institute Genome Sequencing Center for Infectious Disease"/>
            <person name="Wu L."/>
            <person name="Ma J."/>
        </authorList>
    </citation>
    <scope>NUCLEOTIDE SEQUENCE [LARGE SCALE GENOMIC DNA]</scope>
    <source>
        <strain evidence="7">KCTC 42182</strain>
    </source>
</reference>
<evidence type="ECO:0000256" key="2">
    <source>
        <dbReference type="ARBA" id="ARBA00023125"/>
    </source>
</evidence>
<dbReference type="PROSITE" id="PS51077">
    <property type="entry name" value="HTH_ICLR"/>
    <property type="match status" value="1"/>
</dbReference>
<keyword evidence="1" id="KW-0805">Transcription regulation</keyword>
<evidence type="ECO:0000256" key="1">
    <source>
        <dbReference type="ARBA" id="ARBA00023015"/>
    </source>
</evidence>
<organism evidence="6 7">
    <name type="scientific">Ferrovibrio xuzhouensis</name>
    <dbReference type="NCBI Taxonomy" id="1576914"/>
    <lineage>
        <taxon>Bacteria</taxon>
        <taxon>Pseudomonadati</taxon>
        <taxon>Pseudomonadota</taxon>
        <taxon>Alphaproteobacteria</taxon>
        <taxon>Rhodospirillales</taxon>
        <taxon>Rhodospirillaceae</taxon>
        <taxon>Ferrovibrio</taxon>
    </lineage>
</organism>
<dbReference type="Pfam" id="PF01614">
    <property type="entry name" value="IclR_C"/>
    <property type="match status" value="1"/>
</dbReference>
<evidence type="ECO:0000313" key="6">
    <source>
        <dbReference type="EMBL" id="MFC3675481.1"/>
    </source>
</evidence>
<dbReference type="RefSeq" id="WP_379724141.1">
    <property type="nucleotide sequence ID" value="NZ_JBHRYJ010000001.1"/>
</dbReference>
<dbReference type="InterPro" id="IPR050707">
    <property type="entry name" value="HTH_MetabolicPath_Reg"/>
</dbReference>
<proteinExistence type="predicted"/>
<dbReference type="EMBL" id="JBHRYJ010000001">
    <property type="protein sequence ID" value="MFC3675481.1"/>
    <property type="molecule type" value="Genomic_DNA"/>
</dbReference>
<keyword evidence="3" id="KW-0804">Transcription</keyword>
<dbReference type="Gene3D" id="1.10.10.10">
    <property type="entry name" value="Winged helix-like DNA-binding domain superfamily/Winged helix DNA-binding domain"/>
    <property type="match status" value="1"/>
</dbReference>
<evidence type="ECO:0000256" key="3">
    <source>
        <dbReference type="ARBA" id="ARBA00023163"/>
    </source>
</evidence>
<dbReference type="InterPro" id="IPR005471">
    <property type="entry name" value="Tscrpt_reg_IclR_N"/>
</dbReference>